<reference evidence="1" key="1">
    <citation type="journal article" date="2022" name="Genome Biol. Evol.">
        <title>A New Gene Family Diagnostic for Intracellular Biomineralization of Amorphous Ca Carbonates by Cyanobacteria.</title>
        <authorList>
            <person name="Benzerara K."/>
            <person name="Duprat E."/>
            <person name="Bitard-Feildel T."/>
            <person name="Caumes G."/>
            <person name="Cassier-Chauvat C."/>
            <person name="Chauvat F."/>
            <person name="Dezi M."/>
            <person name="Diop S.I."/>
            <person name="Gaschignard G."/>
            <person name="Gorgen S."/>
            <person name="Gugger M."/>
            <person name="Lopez-Garcia P."/>
            <person name="Millet M."/>
            <person name="Skouri-Panet F."/>
            <person name="Moreira D."/>
            <person name="Callebaut I."/>
        </authorList>
    </citation>
    <scope>NUCLEOTIDE SEQUENCE</scope>
    <source>
        <strain evidence="1">G9</strain>
    </source>
</reference>
<keyword evidence="2" id="KW-1185">Reference proteome</keyword>
<evidence type="ECO:0000313" key="2">
    <source>
        <dbReference type="Proteomes" id="UP001154265"/>
    </source>
</evidence>
<organism evidence="1 2">
    <name type="scientific">Candidatus Synechococcus calcipolaris G9</name>
    <dbReference type="NCBI Taxonomy" id="1497997"/>
    <lineage>
        <taxon>Bacteria</taxon>
        <taxon>Bacillati</taxon>
        <taxon>Cyanobacteriota</taxon>
        <taxon>Cyanophyceae</taxon>
        <taxon>Synechococcales</taxon>
        <taxon>Synechococcaceae</taxon>
        <taxon>Synechococcus</taxon>
    </lineage>
</organism>
<sequence length="417" mass="48565">MNTWIQRSDYQLIYDHLLDCVQNETPQQVMERFRALFIMGYTYPDRSVQGALDQIVGDRNAEHNFKLFINRCCHILVNRWQKRPLLHGAIPEFLALLETPIAMPAGGLSRATIVRRLRLLFKGYLESEYYQKLQRVAQFVGEDHRDLSSIRRNTDRPLSSLIRRYPYLYDHCLIGDETTAEEKSFIMRSQSKIQQQFELDLSNYLTTEFRIGNGNTVIAPVKNPTLLSDTELKTSLKHFVGKVDGRQTYRDMAQQFNQQTAKNKSTEAFKREFYHYLTDTSGVSFGNGRFRQRFEQYIKTLPALQQTHQLNDFALVRTCSQTLNYLVVDSAQNPNHLVFVDLLNNIGTPATIGLLLKIVLVSKKVKPYLEKRFAILFNHYQSFNRGKVKWLVNCLENFNIATATHFGRQDFSFFSKL</sequence>
<evidence type="ECO:0000313" key="1">
    <source>
        <dbReference type="EMBL" id="MDG2990645.1"/>
    </source>
</evidence>
<dbReference type="RefSeq" id="WP_277866551.1">
    <property type="nucleotide sequence ID" value="NZ_JAKKUT010000002.1"/>
</dbReference>
<gene>
    <name evidence="1" type="ORF">L3556_06810</name>
</gene>
<dbReference type="Proteomes" id="UP001154265">
    <property type="component" value="Unassembled WGS sequence"/>
</dbReference>
<dbReference type="EMBL" id="JAKKUT010000002">
    <property type="protein sequence ID" value="MDG2990645.1"/>
    <property type="molecule type" value="Genomic_DNA"/>
</dbReference>
<accession>A0ABT6EXV8</accession>
<name>A0ABT6EXV8_9SYNE</name>
<proteinExistence type="predicted"/>
<protein>
    <submittedName>
        <fullName evidence="1">Uncharacterized protein</fullName>
    </submittedName>
</protein>
<comment type="caution">
    <text evidence="1">The sequence shown here is derived from an EMBL/GenBank/DDBJ whole genome shotgun (WGS) entry which is preliminary data.</text>
</comment>
<reference evidence="1" key="2">
    <citation type="submission" date="2022-01" db="EMBL/GenBank/DDBJ databases">
        <authorList>
            <person name="Zivanovic Y."/>
            <person name="Moreira D."/>
            <person name="Lopez-Garcia P."/>
        </authorList>
    </citation>
    <scope>NUCLEOTIDE SEQUENCE</scope>
    <source>
        <strain evidence="1">G9</strain>
    </source>
</reference>